<dbReference type="STRING" id="1244083.CSUNSWCD_708"/>
<reference evidence="2 3" key="1">
    <citation type="journal article" date="2013" name="Genome Announc.">
        <title>Genome Sequence of Campylobacter showae UNSWCD, Isolated from a Patient with Crohn's Disease.</title>
        <authorList>
            <person name="Tay A.P."/>
            <person name="Kaakoush N.O."/>
            <person name="Deshpande N.P."/>
            <person name="Chen Z."/>
            <person name="Mitchell H."/>
            <person name="Wilkins M.R."/>
        </authorList>
    </citation>
    <scope>NUCLEOTIDE SEQUENCE [LARGE SCALE GENOMIC DNA]</scope>
    <source>
        <strain evidence="2 3">CSUNSWCD</strain>
    </source>
</reference>
<protein>
    <submittedName>
        <fullName evidence="2">Uncharacterized protein</fullName>
    </submittedName>
</protein>
<dbReference type="eggNOG" id="ENOG5030CBX">
    <property type="taxonomic scope" value="Bacteria"/>
</dbReference>
<name>M5INZ9_9BACT</name>
<organism evidence="2 3">
    <name type="scientific">Campylobacter showae CSUNSWCD</name>
    <dbReference type="NCBI Taxonomy" id="1244083"/>
    <lineage>
        <taxon>Bacteria</taxon>
        <taxon>Pseudomonadati</taxon>
        <taxon>Campylobacterota</taxon>
        <taxon>Epsilonproteobacteria</taxon>
        <taxon>Campylobacterales</taxon>
        <taxon>Campylobacteraceae</taxon>
        <taxon>Campylobacter</taxon>
    </lineage>
</organism>
<dbReference type="OrthoDB" id="5363045at2"/>
<evidence type="ECO:0000256" key="1">
    <source>
        <dbReference type="SAM" id="Phobius"/>
    </source>
</evidence>
<gene>
    <name evidence="2" type="ORF">CSUNSWCD_708</name>
</gene>
<sequence>MSFAYIFIIFATLYIVALGSFYFVDKFKKPDKTVIKTDATQTTQISKTGESLEANTLPKVDIAGGLLFLVSSLNEDAQKKGNYVLLDYDIAYPRLFYADIATLTKLIDSIAQIFLLNVSNSTVTIKFLLSNYYKSNIRFAISVHCDRAFFTYKNTPHININAKSRKFYEIAKTIAKQNNSSIRFEFDHGVRICTYISLHICDDKIDLIKSLKIKNPKKISALVAEPNLYAFNILKKDLEFIGIDVKPSGDWSIIKRHIEDMIFHPNIVFIKESLLSEINNALVAILIEKKIALVVLKTTNSAANLNPKIRVWTLDQPYLSDTLVHILNEAYEFETQNGDKI</sequence>
<accession>M5INZ9</accession>
<feature type="transmembrane region" description="Helical" evidence="1">
    <location>
        <begin position="6"/>
        <end position="24"/>
    </location>
</feature>
<keyword evidence="1" id="KW-1133">Transmembrane helix</keyword>
<comment type="caution">
    <text evidence="2">The sequence shown here is derived from an EMBL/GenBank/DDBJ whole genome shotgun (WGS) entry which is preliminary data.</text>
</comment>
<evidence type="ECO:0000313" key="2">
    <source>
        <dbReference type="EMBL" id="EKU10634.1"/>
    </source>
</evidence>
<dbReference type="RefSeq" id="WP_009495873.1">
    <property type="nucleotide sequence ID" value="NZ_AMZQ01000011.1"/>
</dbReference>
<dbReference type="AlphaFoldDB" id="M5INZ9"/>
<keyword evidence="1" id="KW-0472">Membrane</keyword>
<dbReference type="PATRIC" id="fig|1244083.3.peg.1952"/>
<keyword evidence="1" id="KW-0812">Transmembrane</keyword>
<proteinExistence type="predicted"/>
<dbReference type="Proteomes" id="UP000011939">
    <property type="component" value="Unassembled WGS sequence"/>
</dbReference>
<evidence type="ECO:0000313" key="3">
    <source>
        <dbReference type="Proteomes" id="UP000011939"/>
    </source>
</evidence>
<dbReference type="EMBL" id="AMZQ01000011">
    <property type="protein sequence ID" value="EKU10634.1"/>
    <property type="molecule type" value="Genomic_DNA"/>
</dbReference>